<protein>
    <recommendedName>
        <fullName evidence="4">Cell wall anchor protein</fullName>
    </recommendedName>
</protein>
<gene>
    <name evidence="2" type="ORF">D778_02799</name>
</gene>
<keyword evidence="3" id="KW-1185">Reference proteome</keyword>
<keyword evidence="1" id="KW-0732">Signal</keyword>
<evidence type="ECO:0000313" key="3">
    <source>
        <dbReference type="Proteomes" id="UP000012024"/>
    </source>
</evidence>
<proteinExistence type="predicted"/>
<comment type="caution">
    <text evidence="2">The sequence shown here is derived from an EMBL/GenBank/DDBJ whole genome shotgun (WGS) entry which is preliminary data.</text>
</comment>
<dbReference type="OrthoDB" id="581140at2"/>
<organism evidence="2 3">
    <name type="scientific">Xanthomarina gelatinilytica</name>
    <dbReference type="NCBI Taxonomy" id="1137281"/>
    <lineage>
        <taxon>Bacteria</taxon>
        <taxon>Pseudomonadati</taxon>
        <taxon>Bacteroidota</taxon>
        <taxon>Flavobacteriia</taxon>
        <taxon>Flavobacteriales</taxon>
        <taxon>Flavobacteriaceae</taxon>
        <taxon>Xanthomarina</taxon>
    </lineage>
</organism>
<dbReference type="PATRIC" id="fig|1137281.3.peg.1390"/>
<dbReference type="Proteomes" id="UP000012024">
    <property type="component" value="Unassembled WGS sequence"/>
</dbReference>
<evidence type="ECO:0008006" key="4">
    <source>
        <dbReference type="Google" id="ProtNLM"/>
    </source>
</evidence>
<dbReference type="GeneID" id="98641271"/>
<accession>M7MGE1</accession>
<feature type="chain" id="PRO_5004081433" description="Cell wall anchor protein" evidence="1">
    <location>
        <begin position="26"/>
        <end position="484"/>
    </location>
</feature>
<reference evidence="2 3" key="1">
    <citation type="submission" date="2012-12" db="EMBL/GenBank/DDBJ databases">
        <title>Genome assembly of Formosa sp. AK20.</title>
        <authorList>
            <person name="Kumar R."/>
            <person name="Khatri I."/>
            <person name="Vaidya B."/>
            <person name="Subramanian S."/>
            <person name="Pinnaka A."/>
        </authorList>
    </citation>
    <scope>NUCLEOTIDE SEQUENCE [LARGE SCALE GENOMIC DNA]</scope>
    <source>
        <strain evidence="2 3">AK20</strain>
    </source>
</reference>
<feature type="signal peptide" evidence="1">
    <location>
        <begin position="1"/>
        <end position="25"/>
    </location>
</feature>
<name>M7MGE1_9FLAO</name>
<dbReference type="RefSeq" id="WP_007649037.1">
    <property type="nucleotide sequence ID" value="NZ_ANLA01000009.1"/>
</dbReference>
<dbReference type="eggNOG" id="COG5295">
    <property type="taxonomic scope" value="Bacteria"/>
</dbReference>
<dbReference type="EMBL" id="ANLA01000009">
    <property type="protein sequence ID" value="EMQ95277.1"/>
    <property type="molecule type" value="Genomic_DNA"/>
</dbReference>
<dbReference type="AlphaFoldDB" id="M7MGE1"/>
<evidence type="ECO:0000256" key="1">
    <source>
        <dbReference type="SAM" id="SignalP"/>
    </source>
</evidence>
<evidence type="ECO:0000313" key="2">
    <source>
        <dbReference type="EMBL" id="EMQ95277.1"/>
    </source>
</evidence>
<sequence length="484" mass="51921">MKTKNLPLFAIKCMALFLLSANIYSQVGIGTLTPNASAMLDVESTTKGLLTPRMTSAERTAISNPANGLLVYDTTENAFYFYKSATWTKLDSQVRDNYKLIKSAADLSAELTAGGGSKYLLNSNTLYEINGTINLAYPIDINNAYVMGLDTNEDKLVRASGNLFVGNQGGSIKNLTLAGGTIFNLTGSAAQNLIIRDLVIANASSVGTISGYGMVFLSVVQYIGNTTGVTYTNIGNLLISNTGWFSTNLGTYETYTGTFDFIEKQGGFMVVNGSAKGIDVSSNPTVTKAVLTGVSFSGTSTEYVKKYTTGSYPNYNFTNSWTVNCPGIKLESDEVASANIYYDGTITTGFVQTVANNNVFNLTGNSNSNTTTAVNLLRTNSTQDNRITYVGKKTRTFQVDAALSIRGNSGLGDYYAFFIRKNGSTTLIETNTLMRVNNTSDISSNAISGTVELAPNDYIEIWGQRLVGSGTTSITVFSLNLSIK</sequence>